<sequence>MDPFMLHGLIENGAPLLAWGGLALAGIAALGLVAALLDYAHRTVQRETAERIFAQCVAEHLDTLARNRDQKIHIDCYGVVDASEWCREAKYFIDKVIMPHLSDAQARVIRSDLNRYALHLLEKPVHRRCVAIAADCAFDPDMDGYAFERFCAGLLDRAGWTTEVTAASQDQGVDIIATRDGVRVAIQCKKYGGPVGNKAVQEASTARLHARCRHAAVVTNATFTRSASALAQSSSVLLLHYSDLARLDAILAGEQVA</sequence>
<dbReference type="GO" id="GO:0003677">
    <property type="term" value="F:DNA binding"/>
    <property type="evidence" value="ECO:0007669"/>
    <property type="project" value="InterPro"/>
</dbReference>
<evidence type="ECO:0000313" key="4">
    <source>
        <dbReference type="Proteomes" id="UP000434582"/>
    </source>
</evidence>
<comment type="caution">
    <text evidence="3">The sequence shown here is derived from an EMBL/GenBank/DDBJ whole genome shotgun (WGS) entry which is preliminary data.</text>
</comment>
<keyword evidence="1" id="KW-1133">Transmembrane helix</keyword>
<dbReference type="RefSeq" id="WP_153341421.1">
    <property type="nucleotide sequence ID" value="NZ_WIVE01000007.1"/>
</dbReference>
<dbReference type="Gene3D" id="3.40.1350.10">
    <property type="match status" value="1"/>
</dbReference>
<dbReference type="SUPFAM" id="SSF52980">
    <property type="entry name" value="Restriction endonuclease-like"/>
    <property type="match status" value="1"/>
</dbReference>
<protein>
    <submittedName>
        <fullName evidence="3">Restriction endonuclease</fullName>
    </submittedName>
</protein>
<keyword evidence="1" id="KW-0472">Membrane</keyword>
<gene>
    <name evidence="3" type="ORF">GHC57_04015</name>
</gene>
<dbReference type="PANTHER" id="PTHR30015:SF6">
    <property type="entry name" value="SLL1429 PROTEIN"/>
    <property type="match status" value="1"/>
</dbReference>
<dbReference type="InterPro" id="IPR007560">
    <property type="entry name" value="Restrct_endonuc_IV_Mrr"/>
</dbReference>
<accession>A0A7X2D2D8</accession>
<name>A0A7X2D2D8_9PROT</name>
<dbReference type="AlphaFoldDB" id="A0A7X2D2D8"/>
<keyword evidence="3" id="KW-0378">Hydrolase</keyword>
<proteinExistence type="predicted"/>
<feature type="domain" description="Restriction endonuclease type IV Mrr" evidence="2">
    <location>
        <begin position="142"/>
        <end position="247"/>
    </location>
</feature>
<evidence type="ECO:0000313" key="3">
    <source>
        <dbReference type="EMBL" id="MQX35678.1"/>
    </source>
</evidence>
<keyword evidence="3" id="KW-0255">Endonuclease</keyword>
<dbReference type="EMBL" id="WIVE01000007">
    <property type="protein sequence ID" value="MQX35678.1"/>
    <property type="molecule type" value="Genomic_DNA"/>
</dbReference>
<keyword evidence="1" id="KW-0812">Transmembrane</keyword>
<reference evidence="3 4" key="1">
    <citation type="submission" date="2019-10" db="EMBL/GenBank/DDBJ databases">
        <title>Draft whole-genome sequence of the purple nonsulfur photosynthetic bacterium Roseospira navarrensis DSM 15114.</title>
        <authorList>
            <person name="Kyndt J.A."/>
            <person name="Meyer T.E."/>
        </authorList>
    </citation>
    <scope>NUCLEOTIDE SEQUENCE [LARGE SCALE GENOMIC DNA]</scope>
    <source>
        <strain evidence="3 4">DSM 15114</strain>
    </source>
</reference>
<dbReference type="InterPro" id="IPR052906">
    <property type="entry name" value="Type_IV_Methyl-Rstrct_Enzyme"/>
</dbReference>
<keyword evidence="3" id="KW-0540">Nuclease</keyword>
<feature type="transmembrane region" description="Helical" evidence="1">
    <location>
        <begin position="16"/>
        <end position="37"/>
    </location>
</feature>
<evidence type="ECO:0000259" key="2">
    <source>
        <dbReference type="Pfam" id="PF04471"/>
    </source>
</evidence>
<evidence type="ECO:0000256" key="1">
    <source>
        <dbReference type="SAM" id="Phobius"/>
    </source>
</evidence>
<dbReference type="OrthoDB" id="9797274at2"/>
<dbReference type="InterPro" id="IPR011335">
    <property type="entry name" value="Restrct_endonuc-II-like"/>
</dbReference>
<keyword evidence="4" id="KW-1185">Reference proteome</keyword>
<dbReference type="GO" id="GO:0015666">
    <property type="term" value="F:restriction endodeoxyribonuclease activity"/>
    <property type="evidence" value="ECO:0007669"/>
    <property type="project" value="TreeGrafter"/>
</dbReference>
<dbReference type="InterPro" id="IPR011856">
    <property type="entry name" value="tRNA_endonuc-like_dom_sf"/>
</dbReference>
<dbReference type="PANTHER" id="PTHR30015">
    <property type="entry name" value="MRR RESTRICTION SYSTEM PROTEIN"/>
    <property type="match status" value="1"/>
</dbReference>
<dbReference type="GO" id="GO:0009307">
    <property type="term" value="P:DNA restriction-modification system"/>
    <property type="evidence" value="ECO:0007669"/>
    <property type="project" value="InterPro"/>
</dbReference>
<dbReference type="Proteomes" id="UP000434582">
    <property type="component" value="Unassembled WGS sequence"/>
</dbReference>
<organism evidence="3 4">
    <name type="scientific">Roseospira navarrensis</name>
    <dbReference type="NCBI Taxonomy" id="140058"/>
    <lineage>
        <taxon>Bacteria</taxon>
        <taxon>Pseudomonadati</taxon>
        <taxon>Pseudomonadota</taxon>
        <taxon>Alphaproteobacteria</taxon>
        <taxon>Rhodospirillales</taxon>
        <taxon>Rhodospirillaceae</taxon>
        <taxon>Roseospira</taxon>
    </lineage>
</organism>
<dbReference type="Pfam" id="PF04471">
    <property type="entry name" value="Mrr_cat"/>
    <property type="match status" value="1"/>
</dbReference>